<dbReference type="RefSeq" id="WP_147913725.1">
    <property type="nucleotide sequence ID" value="NZ_JBHUEJ010000027.1"/>
</dbReference>
<dbReference type="Proteomes" id="UP001597304">
    <property type="component" value="Unassembled WGS sequence"/>
</dbReference>
<organism evidence="1 2">
    <name type="scientific">Ottowia flava</name>
    <dbReference type="NCBI Taxonomy" id="2675430"/>
    <lineage>
        <taxon>Bacteria</taxon>
        <taxon>Pseudomonadati</taxon>
        <taxon>Pseudomonadota</taxon>
        <taxon>Betaproteobacteria</taxon>
        <taxon>Burkholderiales</taxon>
        <taxon>Comamonadaceae</taxon>
        <taxon>Ottowia</taxon>
    </lineage>
</organism>
<gene>
    <name evidence="1" type="ORF">ACFSF0_12755</name>
</gene>
<reference evidence="2" key="1">
    <citation type="journal article" date="2019" name="Int. J. Syst. Evol. Microbiol.">
        <title>The Global Catalogue of Microorganisms (GCM) 10K type strain sequencing project: providing services to taxonomists for standard genome sequencing and annotation.</title>
        <authorList>
            <consortium name="The Broad Institute Genomics Platform"/>
            <consortium name="The Broad Institute Genome Sequencing Center for Infectious Disease"/>
            <person name="Wu L."/>
            <person name="Ma J."/>
        </authorList>
    </citation>
    <scope>NUCLEOTIDE SEQUENCE [LARGE SCALE GENOMIC DNA]</scope>
    <source>
        <strain evidence="2">LMG 29247</strain>
    </source>
</reference>
<keyword evidence="2" id="KW-1185">Reference proteome</keyword>
<comment type="caution">
    <text evidence="1">The sequence shown here is derived from an EMBL/GenBank/DDBJ whole genome shotgun (WGS) entry which is preliminary data.</text>
</comment>
<evidence type="ECO:0000313" key="1">
    <source>
        <dbReference type="EMBL" id="MFD1711484.1"/>
    </source>
</evidence>
<name>A0ABW4KV70_9BURK</name>
<protein>
    <recommendedName>
        <fullName evidence="3">DUF637 domain-containing protein</fullName>
    </recommendedName>
</protein>
<evidence type="ECO:0000313" key="2">
    <source>
        <dbReference type="Proteomes" id="UP001597304"/>
    </source>
</evidence>
<accession>A0ABW4KV70</accession>
<dbReference type="EMBL" id="JBHUEJ010000027">
    <property type="protein sequence ID" value="MFD1711484.1"/>
    <property type="molecule type" value="Genomic_DNA"/>
</dbReference>
<evidence type="ECO:0008006" key="3">
    <source>
        <dbReference type="Google" id="ProtNLM"/>
    </source>
</evidence>
<proteinExistence type="predicted"/>
<sequence>MSDVAAVTNNIQQRTHDDGFLWLSRNGNLKETVKDFKGLTTDERNQVVEGLTDADLQELADDVNANGVGGANGLSADEKRDLFNTLADGLDGAQVGRLAKAFDDRDDVMALGQAVAQHADSETKVDFIKEMAPRTQDKDQDSGIMVGGSWSEKGDKEAEAILDVLSSMGNDPDGFNKAVGTLDETTLHAVAEAGINQHATYGEASVSVSHDPKQLTALLDAAAKSSDPAVKARVFDAGASALQSMRDNTKFPVVSVGTDDAAKQVTGKLTTLLNSDVRGITHELNQHDQYGKGLSTYTSEVLRAGESGQKILGEQLAQLQGAGTGLSPIEFMEQTANGSTGKDYYQNAESLGYFTGAMRNGLEAQNADATANGTMIKGIFGAAIGALSLGRAGGSATLLTNTMVDAVVSSANGDRTKLGQALQDLAVPVDANGERYQGPATSIFDSTLARVRAG</sequence>